<protein>
    <recommendedName>
        <fullName evidence="3">FP protein C-terminal domain-containing protein</fullName>
    </recommendedName>
</protein>
<feature type="domain" description="FP protein C-terminal" evidence="3">
    <location>
        <begin position="265"/>
        <end position="316"/>
    </location>
</feature>
<sequence length="320" mass="36682">MTLRHSPPPAPLVPDAPAPHSTSTEANVTNVRDRSCTGMSLGVQHYDSAPDLRLMLDNATERKKRKFEDKDSSVSEIIKEMFSSFTQEQKLRFNQLQATINSLTEQNNALTHSVDMMSSKYDAFLAKISEMETQRKADQKLICLLEDKVEYLERKQKSTAIEIRNVPKKTDESKNDLCKLVQNIGNTISAEIDNCYLKDVYRLNSNKSSNSNLIIVEFTSTLVRNNLLEKLKTFNKDRIPGEKLNTRQLDWHGPCKPVYISEALTNKAQRLFYLARTFQKQNGYAFCWSSHGVVYLRKEEKSPHIKLNSESDIENLRKSI</sequence>
<organism evidence="4 5">
    <name type="scientific">Chilo suppressalis</name>
    <name type="common">Asiatic rice borer moth</name>
    <dbReference type="NCBI Taxonomy" id="168631"/>
    <lineage>
        <taxon>Eukaryota</taxon>
        <taxon>Metazoa</taxon>
        <taxon>Ecdysozoa</taxon>
        <taxon>Arthropoda</taxon>
        <taxon>Hexapoda</taxon>
        <taxon>Insecta</taxon>
        <taxon>Pterygota</taxon>
        <taxon>Neoptera</taxon>
        <taxon>Endopterygota</taxon>
        <taxon>Lepidoptera</taxon>
        <taxon>Glossata</taxon>
        <taxon>Ditrysia</taxon>
        <taxon>Pyraloidea</taxon>
        <taxon>Crambidae</taxon>
        <taxon>Crambinae</taxon>
        <taxon>Chilo</taxon>
    </lineage>
</organism>
<evidence type="ECO:0000313" key="5">
    <source>
        <dbReference type="Proteomes" id="UP001153292"/>
    </source>
</evidence>
<feature type="region of interest" description="Disordered" evidence="2">
    <location>
        <begin position="1"/>
        <end position="30"/>
    </location>
</feature>
<keyword evidence="5" id="KW-1185">Reference proteome</keyword>
<evidence type="ECO:0000259" key="3">
    <source>
        <dbReference type="Pfam" id="PF25298"/>
    </source>
</evidence>
<dbReference type="Pfam" id="PF25298">
    <property type="entry name" value="Baculo_FP_2nd"/>
    <property type="match status" value="1"/>
</dbReference>
<dbReference type="Proteomes" id="UP001153292">
    <property type="component" value="Chromosome 1"/>
</dbReference>
<evidence type="ECO:0000256" key="2">
    <source>
        <dbReference type="SAM" id="MobiDB-lite"/>
    </source>
</evidence>
<gene>
    <name evidence="4" type="ORF">CHILSU_LOCUS294</name>
</gene>
<dbReference type="EMBL" id="OU963894">
    <property type="protein sequence ID" value="CAH0397229.1"/>
    <property type="molecule type" value="Genomic_DNA"/>
</dbReference>
<feature type="compositionally biased region" description="Polar residues" evidence="2">
    <location>
        <begin position="20"/>
        <end position="30"/>
    </location>
</feature>
<accession>A0ABN8AWU8</accession>
<proteinExistence type="predicted"/>
<feature type="coiled-coil region" evidence="1">
    <location>
        <begin position="86"/>
        <end position="113"/>
    </location>
</feature>
<feature type="compositionally biased region" description="Pro residues" evidence="2">
    <location>
        <begin position="1"/>
        <end position="17"/>
    </location>
</feature>
<keyword evidence="1" id="KW-0175">Coiled coil</keyword>
<dbReference type="InterPro" id="IPR057251">
    <property type="entry name" value="FP_C"/>
</dbReference>
<evidence type="ECO:0000313" key="4">
    <source>
        <dbReference type="EMBL" id="CAH0397229.1"/>
    </source>
</evidence>
<reference evidence="4" key="1">
    <citation type="submission" date="2021-12" db="EMBL/GenBank/DDBJ databases">
        <authorList>
            <person name="King R."/>
        </authorList>
    </citation>
    <scope>NUCLEOTIDE SEQUENCE</scope>
</reference>
<evidence type="ECO:0000256" key="1">
    <source>
        <dbReference type="SAM" id="Coils"/>
    </source>
</evidence>
<name>A0ABN8AWU8_CHISP</name>